<protein>
    <recommendedName>
        <fullName evidence="3">Ribosomal protein S21</fullName>
    </recommendedName>
</protein>
<dbReference type="AlphaFoldDB" id="A0A835LHR4"/>
<dbReference type="OrthoDB" id="1713251at2759"/>
<proteinExistence type="predicted"/>
<evidence type="ECO:0000313" key="1">
    <source>
        <dbReference type="EMBL" id="KAF9596018.1"/>
    </source>
</evidence>
<sequence length="124" mass="14356">MNTVGKQVWGFMRNPSVVTLSSVNQQWRGIKMRVGDRRLEQVLIIMERKMKTSGMERLIKNRETHHLKNSEKKIIARKNLQLRLKSQDLARKLQSILIKKVRVCAAGAFETALKESLLDCDLLI</sequence>
<dbReference type="EMBL" id="JADFTS010000007">
    <property type="protein sequence ID" value="KAF9596018.1"/>
    <property type="molecule type" value="Genomic_DNA"/>
</dbReference>
<reference evidence="1 2" key="1">
    <citation type="submission" date="2020-10" db="EMBL/GenBank/DDBJ databases">
        <title>The Coptis chinensis genome and diversification of protoberbering-type alkaloids.</title>
        <authorList>
            <person name="Wang B."/>
            <person name="Shu S."/>
            <person name="Song C."/>
            <person name="Liu Y."/>
        </authorList>
    </citation>
    <scope>NUCLEOTIDE SEQUENCE [LARGE SCALE GENOMIC DNA]</scope>
    <source>
        <strain evidence="1">HL-2020</strain>
        <tissue evidence="1">Leaf</tissue>
    </source>
</reference>
<keyword evidence="2" id="KW-1185">Reference proteome</keyword>
<name>A0A835LHR4_9MAGN</name>
<organism evidence="1 2">
    <name type="scientific">Coptis chinensis</name>
    <dbReference type="NCBI Taxonomy" id="261450"/>
    <lineage>
        <taxon>Eukaryota</taxon>
        <taxon>Viridiplantae</taxon>
        <taxon>Streptophyta</taxon>
        <taxon>Embryophyta</taxon>
        <taxon>Tracheophyta</taxon>
        <taxon>Spermatophyta</taxon>
        <taxon>Magnoliopsida</taxon>
        <taxon>Ranunculales</taxon>
        <taxon>Ranunculaceae</taxon>
        <taxon>Coptidoideae</taxon>
        <taxon>Coptis</taxon>
    </lineage>
</organism>
<gene>
    <name evidence="1" type="ORF">IFM89_006945</name>
</gene>
<accession>A0A835LHR4</accession>
<dbReference type="Proteomes" id="UP000631114">
    <property type="component" value="Unassembled WGS sequence"/>
</dbReference>
<evidence type="ECO:0008006" key="3">
    <source>
        <dbReference type="Google" id="ProtNLM"/>
    </source>
</evidence>
<evidence type="ECO:0000313" key="2">
    <source>
        <dbReference type="Proteomes" id="UP000631114"/>
    </source>
</evidence>
<comment type="caution">
    <text evidence="1">The sequence shown here is derived from an EMBL/GenBank/DDBJ whole genome shotgun (WGS) entry which is preliminary data.</text>
</comment>
<dbReference type="PANTHER" id="PTHR37228:SF1">
    <property type="entry name" value="RIBOSOMAL PROTEIN S21 FAMILY PROTEIN"/>
    <property type="match status" value="1"/>
</dbReference>
<dbReference type="PANTHER" id="PTHR37228">
    <property type="entry name" value="RIBOSOMAL PROTEIN S21 FAMILY PROTEIN"/>
    <property type="match status" value="1"/>
</dbReference>